<dbReference type="EMBL" id="CP004354">
    <property type="protein sequence ID" value="AGG67494.1"/>
    <property type="molecule type" value="Genomic_DNA"/>
</dbReference>
<protein>
    <recommendedName>
        <fullName evidence="6">Single-stranded DNA-binding protein</fullName>
    </recommendedName>
</protein>
<dbReference type="InterPro" id="IPR012340">
    <property type="entry name" value="NA-bd_OB-fold"/>
</dbReference>
<evidence type="ECO:0000313" key="4">
    <source>
        <dbReference type="EMBL" id="AGG67494.1"/>
    </source>
</evidence>
<dbReference type="CDD" id="cd04496">
    <property type="entry name" value="SSB_OBF"/>
    <property type="match status" value="1"/>
</dbReference>
<dbReference type="STRING" id="1121353.H924_10310"/>
<evidence type="ECO:0000313" key="5">
    <source>
        <dbReference type="Proteomes" id="UP000011760"/>
    </source>
</evidence>
<keyword evidence="1 2" id="KW-0238">DNA-binding</keyword>
<dbReference type="SUPFAM" id="SSF50249">
    <property type="entry name" value="Nucleic acid-binding proteins"/>
    <property type="match status" value="1"/>
</dbReference>
<evidence type="ECO:0000256" key="1">
    <source>
        <dbReference type="ARBA" id="ARBA00023125"/>
    </source>
</evidence>
<dbReference type="eggNOG" id="COG0629">
    <property type="taxonomic scope" value="Bacteria"/>
</dbReference>
<reference evidence="4 5" key="1">
    <citation type="submission" date="2013-02" db="EMBL/GenBank/DDBJ databases">
        <title>The complete genome sequence of Corynebacterium callunae DSM 20147.</title>
        <authorList>
            <person name="Ruckert C."/>
            <person name="Albersmeier A."/>
            <person name="Kalinowski J."/>
        </authorList>
    </citation>
    <scope>NUCLEOTIDE SEQUENCE [LARGE SCALE GENOMIC DNA]</scope>
    <source>
        <strain evidence="4 5">DSM 20147</strain>
    </source>
</reference>
<dbReference type="Pfam" id="PF00436">
    <property type="entry name" value="SSB"/>
    <property type="match status" value="1"/>
</dbReference>
<dbReference type="KEGG" id="ccn:H924_10310"/>
<dbReference type="OrthoDB" id="4427276at2"/>
<accession>M1UMR2</accession>
<dbReference type="GO" id="GO:0003697">
    <property type="term" value="F:single-stranded DNA binding"/>
    <property type="evidence" value="ECO:0007669"/>
    <property type="project" value="InterPro"/>
</dbReference>
<dbReference type="Gene3D" id="2.40.50.140">
    <property type="entry name" value="Nucleic acid-binding proteins"/>
    <property type="match status" value="1"/>
</dbReference>
<organism evidence="4 5">
    <name type="scientific">Corynebacterium callunae DSM 20147</name>
    <dbReference type="NCBI Taxonomy" id="1121353"/>
    <lineage>
        <taxon>Bacteria</taxon>
        <taxon>Bacillati</taxon>
        <taxon>Actinomycetota</taxon>
        <taxon>Actinomycetes</taxon>
        <taxon>Mycobacteriales</taxon>
        <taxon>Corynebacteriaceae</taxon>
        <taxon>Corynebacterium</taxon>
    </lineage>
</organism>
<sequence length="183" mass="20287">MINSPITIVGRVCSDPLYIGKKDNSDGVLKLRIASSRSYRQGEKWHNTDQLYINVEAWGRLGINAHQSLTTGVSVIIQGMLYTNEWAVTEGDSDKLNKRQEVRMRALSIGIDLNTYRVGFVDSRPRLENVPDGVTIPEDTSSHYPNPEARHFNNSEDNGTEEGAAVGEESQLVSVGASEHTEE</sequence>
<dbReference type="AlphaFoldDB" id="M1UMR2"/>
<evidence type="ECO:0000256" key="3">
    <source>
        <dbReference type="SAM" id="MobiDB-lite"/>
    </source>
</evidence>
<feature type="region of interest" description="Disordered" evidence="3">
    <location>
        <begin position="131"/>
        <end position="183"/>
    </location>
</feature>
<evidence type="ECO:0000256" key="2">
    <source>
        <dbReference type="PROSITE-ProRule" id="PRU00252"/>
    </source>
</evidence>
<dbReference type="InterPro" id="IPR000424">
    <property type="entry name" value="Primosome_PriB/ssb"/>
</dbReference>
<name>M1UMR2_9CORY</name>
<proteinExistence type="predicted"/>
<evidence type="ECO:0008006" key="6">
    <source>
        <dbReference type="Google" id="ProtNLM"/>
    </source>
</evidence>
<dbReference type="Proteomes" id="UP000011760">
    <property type="component" value="Chromosome"/>
</dbReference>
<dbReference type="PATRIC" id="fig|1121353.3.peg.2102"/>
<dbReference type="PROSITE" id="PS50935">
    <property type="entry name" value="SSB"/>
    <property type="match status" value="1"/>
</dbReference>
<keyword evidence="5" id="KW-1185">Reference proteome</keyword>
<gene>
    <name evidence="4" type="ORF">H924_10310</name>
</gene>
<dbReference type="HOGENOM" id="CLU_078758_1_4_11"/>
<dbReference type="RefSeq" id="WP_015651924.1">
    <property type="nucleotide sequence ID" value="NC_020506.1"/>
</dbReference>